<accession>A0AAW0ESG8</accession>
<dbReference type="InterPro" id="IPR008271">
    <property type="entry name" value="Ser/Thr_kinase_AS"/>
</dbReference>
<dbReference type="InterPro" id="IPR050117">
    <property type="entry name" value="MAPK"/>
</dbReference>
<dbReference type="FunFam" id="1.10.510.10:FF:000405">
    <property type="entry name" value="Mitogen-activated protein kinase"/>
    <property type="match status" value="1"/>
</dbReference>
<evidence type="ECO:0000256" key="5">
    <source>
        <dbReference type="ARBA" id="ARBA00022777"/>
    </source>
</evidence>
<evidence type="ECO:0000256" key="3">
    <source>
        <dbReference type="ARBA" id="ARBA00022679"/>
    </source>
</evidence>
<evidence type="ECO:0000256" key="7">
    <source>
        <dbReference type="ARBA" id="ARBA00047899"/>
    </source>
</evidence>
<dbReference type="Gene3D" id="1.10.510.10">
    <property type="entry name" value="Transferase(Phosphotransferase) domain 1"/>
    <property type="match status" value="1"/>
</dbReference>
<organism evidence="10 11">
    <name type="scientific">Novymonas esmeraldas</name>
    <dbReference type="NCBI Taxonomy" id="1808958"/>
    <lineage>
        <taxon>Eukaryota</taxon>
        <taxon>Discoba</taxon>
        <taxon>Euglenozoa</taxon>
        <taxon>Kinetoplastea</taxon>
        <taxon>Metakinetoplastina</taxon>
        <taxon>Trypanosomatida</taxon>
        <taxon>Trypanosomatidae</taxon>
        <taxon>Novymonas</taxon>
    </lineage>
</organism>
<dbReference type="EC" id="2.7.11.1" evidence="1"/>
<dbReference type="EMBL" id="JAECZO010000082">
    <property type="protein sequence ID" value="KAK7196689.1"/>
    <property type="molecule type" value="Genomic_DNA"/>
</dbReference>
<dbReference type="AlphaFoldDB" id="A0AAW0ESG8"/>
<dbReference type="GO" id="GO:0005524">
    <property type="term" value="F:ATP binding"/>
    <property type="evidence" value="ECO:0007669"/>
    <property type="project" value="UniProtKB-KW"/>
</dbReference>
<dbReference type="Gene3D" id="3.30.200.20">
    <property type="entry name" value="Phosphorylase Kinase, domain 1"/>
    <property type="match status" value="2"/>
</dbReference>
<keyword evidence="6" id="KW-0067">ATP-binding</keyword>
<keyword evidence="4" id="KW-0547">Nucleotide-binding</keyword>
<name>A0AAW0ESG8_9TRYP</name>
<dbReference type="SMART" id="SM00220">
    <property type="entry name" value="S_TKc"/>
    <property type="match status" value="1"/>
</dbReference>
<feature type="domain" description="Protein kinase" evidence="9">
    <location>
        <begin position="53"/>
        <end position="491"/>
    </location>
</feature>
<dbReference type="Pfam" id="PF00069">
    <property type="entry name" value="Pkinase"/>
    <property type="match status" value="2"/>
</dbReference>
<evidence type="ECO:0000256" key="8">
    <source>
        <dbReference type="ARBA" id="ARBA00048679"/>
    </source>
</evidence>
<reference evidence="10 11" key="1">
    <citation type="journal article" date="2021" name="MBio">
        <title>A New Model Trypanosomatid, Novymonas esmeraldas: Genomic Perception of Its 'Candidatus Pandoraea novymonadis' Endosymbiont.</title>
        <authorList>
            <person name="Zakharova A."/>
            <person name="Saura A."/>
            <person name="Butenko A."/>
            <person name="Podesvova L."/>
            <person name="Warmusova S."/>
            <person name="Kostygov A.Y."/>
            <person name="Nenarokova A."/>
            <person name="Lukes J."/>
            <person name="Opperdoes F.R."/>
            <person name="Yurchenko V."/>
        </authorList>
    </citation>
    <scope>NUCLEOTIDE SEQUENCE [LARGE SCALE GENOMIC DNA]</scope>
    <source>
        <strain evidence="10 11">E262AT.01</strain>
    </source>
</reference>
<dbReference type="PROSITE" id="PS00108">
    <property type="entry name" value="PROTEIN_KINASE_ST"/>
    <property type="match status" value="1"/>
</dbReference>
<sequence>MTFNDAALTFIQTARDNGLLFGGSDVPATVDRVDEHSKSYHVRGSLFHVAPHYEVLNAIGHGAYGVVCAAVDLRLVPTSIYYNSIMRTIEEEGRIVSRRRSGSGAPVYFRTRALLTDAEPGRPVRVPHLCSEPFKRRTLSRGEASPFVAIKKVTKVFDDLVDGRRILREVKVLRHLQGHPNIVRLMEVRRPPVAAGAPSTSSASASFDDIYMVTELMDTDLAALLKSSQEIHLEQLRFVAYQLIKALVYVHSSGVIHRDLKPGNILLNGNCDMKLCDFGLSRGGVPAWPHEHALGAVAAAAGASAEEADEWGRFCWSSAATAGAPHAAKAAPLYSLTDYVVTRYYRAPELLIMGRYNHAIDMWSVGCILAEMLLRRPLFAGANYLSQLTLMLETPGLRGVPQTPEQVEALFDGGEEGKHFIKDLLFFNDAVRGRGQRVARSQVHSQVLFHSALFGSDVNIPISLGILVAKLLSFDPRQRPTAVEALRDPFFRPLYDARDEVLRCTAADGEWAATREAIADIAAYQRASPCVIVEESAPFTWEFDHRITDAAALRGLFEEECCISRDEQRQLHRQRPPCPSSPA</sequence>
<keyword evidence="3" id="KW-0808">Transferase</keyword>
<dbReference type="PROSITE" id="PS50011">
    <property type="entry name" value="PROTEIN_KINASE_DOM"/>
    <property type="match status" value="1"/>
</dbReference>
<comment type="caution">
    <text evidence="10">The sequence shown here is derived from an EMBL/GenBank/DDBJ whole genome shotgun (WGS) entry which is preliminary data.</text>
</comment>
<evidence type="ECO:0000256" key="4">
    <source>
        <dbReference type="ARBA" id="ARBA00022741"/>
    </source>
</evidence>
<keyword evidence="11" id="KW-1185">Reference proteome</keyword>
<evidence type="ECO:0000256" key="6">
    <source>
        <dbReference type="ARBA" id="ARBA00022840"/>
    </source>
</evidence>
<keyword evidence="2" id="KW-0723">Serine/threonine-protein kinase</keyword>
<evidence type="ECO:0000256" key="2">
    <source>
        <dbReference type="ARBA" id="ARBA00022527"/>
    </source>
</evidence>
<dbReference type="InterPro" id="IPR000719">
    <property type="entry name" value="Prot_kinase_dom"/>
</dbReference>
<dbReference type="Proteomes" id="UP001430356">
    <property type="component" value="Unassembled WGS sequence"/>
</dbReference>
<dbReference type="SUPFAM" id="SSF56112">
    <property type="entry name" value="Protein kinase-like (PK-like)"/>
    <property type="match status" value="1"/>
</dbReference>
<dbReference type="InterPro" id="IPR011009">
    <property type="entry name" value="Kinase-like_dom_sf"/>
</dbReference>
<evidence type="ECO:0000313" key="10">
    <source>
        <dbReference type="EMBL" id="KAK7196689.1"/>
    </source>
</evidence>
<keyword evidence="5 10" id="KW-0418">Kinase</keyword>
<protein>
    <recommendedName>
        <fullName evidence="1">non-specific serine/threonine protein kinase</fullName>
        <ecNumber evidence="1">2.7.11.1</ecNumber>
    </recommendedName>
</protein>
<comment type="catalytic activity">
    <reaction evidence="7">
        <text>L-threonyl-[protein] + ATP = O-phospho-L-threonyl-[protein] + ADP + H(+)</text>
        <dbReference type="Rhea" id="RHEA:46608"/>
        <dbReference type="Rhea" id="RHEA-COMP:11060"/>
        <dbReference type="Rhea" id="RHEA-COMP:11605"/>
        <dbReference type="ChEBI" id="CHEBI:15378"/>
        <dbReference type="ChEBI" id="CHEBI:30013"/>
        <dbReference type="ChEBI" id="CHEBI:30616"/>
        <dbReference type="ChEBI" id="CHEBI:61977"/>
        <dbReference type="ChEBI" id="CHEBI:456216"/>
        <dbReference type="EC" id="2.7.11.1"/>
    </reaction>
</comment>
<evidence type="ECO:0000259" key="9">
    <source>
        <dbReference type="PROSITE" id="PS50011"/>
    </source>
</evidence>
<evidence type="ECO:0000256" key="1">
    <source>
        <dbReference type="ARBA" id="ARBA00012513"/>
    </source>
</evidence>
<dbReference type="PANTHER" id="PTHR24055">
    <property type="entry name" value="MITOGEN-ACTIVATED PROTEIN KINASE"/>
    <property type="match status" value="1"/>
</dbReference>
<evidence type="ECO:0000313" key="11">
    <source>
        <dbReference type="Proteomes" id="UP001430356"/>
    </source>
</evidence>
<comment type="catalytic activity">
    <reaction evidence="8">
        <text>L-seryl-[protein] + ATP = O-phospho-L-seryl-[protein] + ADP + H(+)</text>
        <dbReference type="Rhea" id="RHEA:17989"/>
        <dbReference type="Rhea" id="RHEA-COMP:9863"/>
        <dbReference type="Rhea" id="RHEA-COMP:11604"/>
        <dbReference type="ChEBI" id="CHEBI:15378"/>
        <dbReference type="ChEBI" id="CHEBI:29999"/>
        <dbReference type="ChEBI" id="CHEBI:30616"/>
        <dbReference type="ChEBI" id="CHEBI:83421"/>
        <dbReference type="ChEBI" id="CHEBI:456216"/>
        <dbReference type="EC" id="2.7.11.1"/>
    </reaction>
</comment>
<gene>
    <name evidence="10" type="ORF">NESM_000608000</name>
</gene>
<proteinExistence type="predicted"/>
<dbReference type="GO" id="GO:0004674">
    <property type="term" value="F:protein serine/threonine kinase activity"/>
    <property type="evidence" value="ECO:0007669"/>
    <property type="project" value="UniProtKB-KW"/>
</dbReference>